<evidence type="ECO:0000313" key="2">
    <source>
        <dbReference type="EMBL" id="SDY50027.1"/>
    </source>
</evidence>
<dbReference type="EMBL" id="FNPE01000005">
    <property type="protein sequence ID" value="SDY50027.1"/>
    <property type="molecule type" value="Genomic_DNA"/>
</dbReference>
<dbReference type="NCBIfam" id="TIGR03915">
    <property type="entry name" value="SAM_7_link_chp"/>
    <property type="match status" value="1"/>
</dbReference>
<dbReference type="AlphaFoldDB" id="A0A1H3KCV6"/>
<accession>A0A1H3KCV6</accession>
<proteinExistence type="predicted"/>
<organism evidence="2 3">
    <name type="scientific">Delftia lacustris</name>
    <dbReference type="NCBI Taxonomy" id="558537"/>
    <lineage>
        <taxon>Bacteria</taxon>
        <taxon>Pseudomonadati</taxon>
        <taxon>Pseudomonadota</taxon>
        <taxon>Betaproteobacteria</taxon>
        <taxon>Burkholderiales</taxon>
        <taxon>Comamonadaceae</taxon>
        <taxon>Delftia</taxon>
    </lineage>
</organism>
<protein>
    <submittedName>
        <fullName evidence="2">DNA polymerase</fullName>
    </submittedName>
</protein>
<feature type="domain" description="DUF4130" evidence="1">
    <location>
        <begin position="101"/>
        <end position="258"/>
    </location>
</feature>
<dbReference type="Pfam" id="PF13566">
    <property type="entry name" value="DUF4130"/>
    <property type="match status" value="1"/>
</dbReference>
<name>A0A1H3KCV6_9BURK</name>
<dbReference type="Proteomes" id="UP000183417">
    <property type="component" value="Unassembled WGS sequence"/>
</dbReference>
<evidence type="ECO:0000259" key="1">
    <source>
        <dbReference type="Pfam" id="PF13566"/>
    </source>
</evidence>
<dbReference type="InterPro" id="IPR023875">
    <property type="entry name" value="DNA_repair_put"/>
</dbReference>
<gene>
    <name evidence="2" type="ORF">SAMN05421547_105130</name>
</gene>
<sequence length="279" mass="31316">MHGQALTIELDSPDDWPGFRAACRALLAHGADPALVRWRWPDTPSAQPLGAGVDLFSSAPQQAMPASALAGLAGPGEAGLSLSDTQMSALRHACMHRAAGRFELCHRWLARMQARPELRLDALDADWRAIEALARPVSREIHKMHAFVRFRTTQRPDLPELHIAWFEPEHHIVRAAAPFFCKRFANMHWAILTPQCSVHWDGHALRLAPGARRSDAPPADAGEALWLTYYASTFNPARLKEQAMLREMPRRYWHNLPETVLISTLVQQARARTGQMLEQ</sequence>
<dbReference type="InterPro" id="IPR025404">
    <property type="entry name" value="DUF4130"/>
</dbReference>
<dbReference type="GeneID" id="94691183"/>
<dbReference type="RefSeq" id="WP_046986777.1">
    <property type="nucleotide sequence ID" value="NZ_CP141274.1"/>
</dbReference>
<evidence type="ECO:0000313" key="3">
    <source>
        <dbReference type="Proteomes" id="UP000183417"/>
    </source>
</evidence>
<reference evidence="2 3" key="1">
    <citation type="submission" date="2016-10" db="EMBL/GenBank/DDBJ databases">
        <authorList>
            <person name="de Groot N.N."/>
        </authorList>
    </citation>
    <scope>NUCLEOTIDE SEQUENCE [LARGE SCALE GENOMIC DNA]</scope>
    <source>
        <strain evidence="2 3">LMG 24775</strain>
    </source>
</reference>